<protein>
    <submittedName>
        <fullName evidence="2">Uncharacterized protein</fullName>
    </submittedName>
</protein>
<evidence type="ECO:0000313" key="3">
    <source>
        <dbReference type="Proteomes" id="UP001332243"/>
    </source>
</evidence>
<evidence type="ECO:0000313" key="2">
    <source>
        <dbReference type="EMBL" id="MEE6259358.1"/>
    </source>
</evidence>
<keyword evidence="1" id="KW-0732">Signal</keyword>
<feature type="signal peptide" evidence="1">
    <location>
        <begin position="1"/>
        <end position="22"/>
    </location>
</feature>
<dbReference type="RefSeq" id="WP_331214482.1">
    <property type="nucleotide sequence ID" value="NZ_JAZGQK010000010.1"/>
</dbReference>
<proteinExistence type="predicted"/>
<comment type="caution">
    <text evidence="2">The sequence shown here is derived from an EMBL/GenBank/DDBJ whole genome shotgun (WGS) entry which is preliminary data.</text>
</comment>
<dbReference type="EMBL" id="JAZGQK010000010">
    <property type="protein sequence ID" value="MEE6259358.1"/>
    <property type="molecule type" value="Genomic_DNA"/>
</dbReference>
<keyword evidence="3" id="KW-1185">Reference proteome</keyword>
<name>A0ABU7RS76_9ACTN</name>
<organism evidence="2 3">
    <name type="scientific">Plantactinospora sonchi</name>
    <dbReference type="NCBI Taxonomy" id="1544735"/>
    <lineage>
        <taxon>Bacteria</taxon>
        <taxon>Bacillati</taxon>
        <taxon>Actinomycetota</taxon>
        <taxon>Actinomycetes</taxon>
        <taxon>Micromonosporales</taxon>
        <taxon>Micromonosporaceae</taxon>
        <taxon>Plantactinospora</taxon>
    </lineage>
</organism>
<gene>
    <name evidence="2" type="ORF">V1633_12755</name>
</gene>
<feature type="chain" id="PRO_5046434285" evidence="1">
    <location>
        <begin position="23"/>
        <end position="157"/>
    </location>
</feature>
<dbReference type="Proteomes" id="UP001332243">
    <property type="component" value="Unassembled WGS sequence"/>
</dbReference>
<evidence type="ECO:0000256" key="1">
    <source>
        <dbReference type="SAM" id="SignalP"/>
    </source>
</evidence>
<accession>A0ABU7RS76</accession>
<sequence length="157" mass="16682">MRKRVLLLLGAAVTALSLTGEAAPAAAKPAPAPGAPIVRVTEEAAPPNAGPNASCPIVAHGYSGAYMCGTRVILVDWYGDGRRLETFVVSPVRTIWHAWPGSGGWHEMPGRKTGDNMGDAWWSGTATRNISVWANHPTGYWCISDPGSGWTGVWRDC</sequence>
<reference evidence="2 3" key="1">
    <citation type="submission" date="2024-01" db="EMBL/GenBank/DDBJ databases">
        <title>Genome insights into Plantactinospora sonchi sp. nov.</title>
        <authorList>
            <person name="Wang L."/>
        </authorList>
    </citation>
    <scope>NUCLEOTIDE SEQUENCE [LARGE SCALE GENOMIC DNA]</scope>
    <source>
        <strain evidence="2 3">NEAU-QY2</strain>
    </source>
</reference>